<dbReference type="HAMAP" id="MF_02088">
    <property type="entry name" value="Q_prec_transport"/>
    <property type="match status" value="1"/>
</dbReference>
<feature type="transmembrane region" description="Helical" evidence="1">
    <location>
        <begin position="41"/>
        <end position="59"/>
    </location>
</feature>
<keyword evidence="1" id="KW-0472">Membrane</keyword>
<dbReference type="BioCyc" id="AURANTIMONAS:SI859A1_02907-MONOMER"/>
<comment type="similarity">
    <text evidence="1">Belongs to the vitamin uptake transporter (VUT/ECF) (TC 2.A.88) family. Q precursor transporter subfamily.</text>
</comment>
<evidence type="ECO:0000256" key="1">
    <source>
        <dbReference type="HAMAP-Rule" id="MF_02088"/>
    </source>
</evidence>
<sequence>MQLLRIYLLPVIAMTAIVLASNVAVQFPVFAQIGSLQLADILTYGAFTYAFAFLVTDLTNRRYGPAIARRVVYIGFAAAVACSIVVPPVLYDLGFLEYATAAERLLRIAVASGGAFLAAQLLDIAVFNRLRQESWWRAPAASSLSGSVVDTITFFTVAFAPVFLFLGPNDGFALESAPLLGLMAVEAPRWVSWAIGDFTVKLFIAVFALVPYRIIMQHFMPARSVAAAGI</sequence>
<dbReference type="NCBIfam" id="TIGR00697">
    <property type="entry name" value="queuosine precursor transporter"/>
    <property type="match status" value="1"/>
</dbReference>
<keyword evidence="3" id="KW-1185">Reference proteome</keyword>
<keyword evidence="1" id="KW-0812">Transmembrane</keyword>
<comment type="function">
    <text evidence="1">Involved in the import of queuosine (Q) precursors, required for Q precursor salvage.</text>
</comment>
<comment type="subcellular location">
    <subcellularLocation>
        <location evidence="1">Cell inner membrane</location>
        <topology evidence="1">Multi-pass membrane protein</topology>
    </subcellularLocation>
</comment>
<dbReference type="EMBL" id="AAPJ01000005">
    <property type="protein sequence ID" value="EAS49306.1"/>
    <property type="molecule type" value="Genomic_DNA"/>
</dbReference>
<dbReference type="PANTHER" id="PTHR34300:SF1">
    <property type="entry name" value="QUEUOSINE PRECURSOR TRANSPORTER"/>
    <property type="match status" value="1"/>
</dbReference>
<proteinExistence type="inferred from homology"/>
<dbReference type="GO" id="GO:0005886">
    <property type="term" value="C:plasma membrane"/>
    <property type="evidence" value="ECO:0007669"/>
    <property type="project" value="UniProtKB-SubCell"/>
</dbReference>
<feature type="transmembrane region" description="Helical" evidence="1">
    <location>
        <begin position="190"/>
        <end position="210"/>
    </location>
</feature>
<comment type="caution">
    <text evidence="2">The sequence shown here is derived from an EMBL/GenBank/DDBJ whole genome shotgun (WGS) entry which is preliminary data.</text>
</comment>
<dbReference type="GO" id="GO:0022857">
    <property type="term" value="F:transmembrane transporter activity"/>
    <property type="evidence" value="ECO:0007669"/>
    <property type="project" value="UniProtKB-UniRule"/>
</dbReference>
<dbReference type="Proteomes" id="UP000000321">
    <property type="component" value="Unassembled WGS sequence"/>
</dbReference>
<dbReference type="Pfam" id="PF02592">
    <property type="entry name" value="Vut_1"/>
    <property type="match status" value="1"/>
</dbReference>
<dbReference type="PANTHER" id="PTHR34300">
    <property type="entry name" value="QUEUOSINE PRECURSOR TRANSPORTER-RELATED"/>
    <property type="match status" value="1"/>
</dbReference>
<dbReference type="AlphaFoldDB" id="Q1YGB9"/>
<name>Q1YGB9_AURMS</name>
<feature type="transmembrane region" description="Helical" evidence="1">
    <location>
        <begin position="148"/>
        <end position="166"/>
    </location>
</feature>
<organism evidence="2 3">
    <name type="scientific">Aurantimonas manganoxydans (strain ATCC BAA-1229 / DSM 21871 / SI85-9A1)</name>
    <dbReference type="NCBI Taxonomy" id="287752"/>
    <lineage>
        <taxon>Bacteria</taxon>
        <taxon>Pseudomonadati</taxon>
        <taxon>Pseudomonadota</taxon>
        <taxon>Alphaproteobacteria</taxon>
        <taxon>Hyphomicrobiales</taxon>
        <taxon>Aurantimonadaceae</taxon>
        <taxon>Aurantimonas</taxon>
    </lineage>
</organism>
<dbReference type="HOGENOM" id="CLU_090905_1_0_5"/>
<gene>
    <name evidence="2" type="ORF">SI859A1_02907</name>
</gene>
<reference evidence="2 3" key="1">
    <citation type="journal article" date="2008" name="Appl. Environ. Microbiol.">
        <title>Genomic insights into Mn(II) oxidation by the marine alphaproteobacterium Aurantimonas sp. strain SI85-9A1.</title>
        <authorList>
            <person name="Dick G.J."/>
            <person name="Podell S."/>
            <person name="Johnson H.A."/>
            <person name="Rivera-Espinoza Y."/>
            <person name="Bernier-Latmani R."/>
            <person name="McCarthy J.K."/>
            <person name="Torpey J.W."/>
            <person name="Clement B.G."/>
            <person name="Gaasterland T."/>
            <person name="Tebo B.M."/>
        </authorList>
    </citation>
    <scope>NUCLEOTIDE SEQUENCE [LARGE SCALE GENOMIC DNA]</scope>
    <source>
        <strain evidence="2 3">SI85-9A1</strain>
    </source>
</reference>
<feature type="transmembrane region" description="Helical" evidence="1">
    <location>
        <begin position="105"/>
        <end position="127"/>
    </location>
</feature>
<evidence type="ECO:0000313" key="3">
    <source>
        <dbReference type="Proteomes" id="UP000000321"/>
    </source>
</evidence>
<feature type="transmembrane region" description="Helical" evidence="1">
    <location>
        <begin position="71"/>
        <end position="90"/>
    </location>
</feature>
<evidence type="ECO:0000313" key="2">
    <source>
        <dbReference type="EMBL" id="EAS49306.1"/>
    </source>
</evidence>
<keyword evidence="1" id="KW-0997">Cell inner membrane</keyword>
<dbReference type="InterPro" id="IPR003744">
    <property type="entry name" value="YhhQ"/>
</dbReference>
<keyword evidence="1" id="KW-0813">Transport</keyword>
<keyword evidence="1" id="KW-1133">Transmembrane helix</keyword>
<protein>
    <recommendedName>
        <fullName evidence="1">Probable queuosine precursor transporter</fullName>
        <shortName evidence="1">Q precursor transporter</shortName>
    </recommendedName>
</protein>
<accession>Q1YGB9</accession>
<keyword evidence="1" id="KW-1003">Cell membrane</keyword>
<dbReference type="RefSeq" id="WP_009210726.1">
    <property type="nucleotide sequence ID" value="NZ_BBWP01000008.1"/>
</dbReference>